<dbReference type="Gene3D" id="3.55.50.30">
    <property type="match status" value="1"/>
</dbReference>
<dbReference type="Proteomes" id="UP000185003">
    <property type="component" value="Unassembled WGS sequence"/>
</dbReference>
<dbReference type="AlphaFoldDB" id="A0A1N6D6B9"/>
<organism evidence="3 4">
    <name type="scientific">Chitinophaga niabensis</name>
    <dbReference type="NCBI Taxonomy" id="536979"/>
    <lineage>
        <taxon>Bacteria</taxon>
        <taxon>Pseudomonadati</taxon>
        <taxon>Bacteroidota</taxon>
        <taxon>Chitinophagia</taxon>
        <taxon>Chitinophagales</taxon>
        <taxon>Chitinophagaceae</taxon>
        <taxon>Chitinophaga</taxon>
    </lineage>
</organism>
<dbReference type="PIRSF" id="PIRSF018266">
    <property type="entry name" value="FecR"/>
    <property type="match status" value="1"/>
</dbReference>
<evidence type="ECO:0000313" key="3">
    <source>
        <dbReference type="EMBL" id="SIN66315.1"/>
    </source>
</evidence>
<reference evidence="3 4" key="1">
    <citation type="submission" date="2016-11" db="EMBL/GenBank/DDBJ databases">
        <authorList>
            <person name="Jaros S."/>
            <person name="Januszkiewicz K."/>
            <person name="Wedrychowicz H."/>
        </authorList>
    </citation>
    <scope>NUCLEOTIDE SEQUENCE [LARGE SCALE GENOMIC DNA]</scope>
    <source>
        <strain evidence="3 4">DSM 24787</strain>
    </source>
</reference>
<dbReference type="STRING" id="536979.SAMN04488055_0343"/>
<dbReference type="PANTHER" id="PTHR30273:SF2">
    <property type="entry name" value="PROTEIN FECR"/>
    <property type="match status" value="1"/>
</dbReference>
<dbReference type="Gene3D" id="2.60.120.1440">
    <property type="match status" value="1"/>
</dbReference>
<evidence type="ECO:0000313" key="4">
    <source>
        <dbReference type="Proteomes" id="UP000185003"/>
    </source>
</evidence>
<dbReference type="Pfam" id="PF16344">
    <property type="entry name" value="FecR_C"/>
    <property type="match status" value="1"/>
</dbReference>
<keyword evidence="4" id="KW-1185">Reference proteome</keyword>
<evidence type="ECO:0000259" key="2">
    <source>
        <dbReference type="Pfam" id="PF16344"/>
    </source>
</evidence>
<feature type="domain" description="Protein FecR C-terminal" evidence="2">
    <location>
        <begin position="302"/>
        <end position="370"/>
    </location>
</feature>
<name>A0A1N6D6B9_9BACT</name>
<protein>
    <submittedName>
        <fullName evidence="3">Ferric-dicitrate binding protein FerR, regulates iron transport through sigma-19</fullName>
    </submittedName>
</protein>
<feature type="domain" description="FecR protein" evidence="1">
    <location>
        <begin position="137"/>
        <end position="231"/>
    </location>
</feature>
<sequence length="371" mass="41759">MGSSSPDLVLLVIMQEERFYYLVSRTLSGSVSEPEKAELQQLILEDERLWILYLQIFPEQKETEEEDQSEALQAYTAHFTKMQIAGHFGENTLEEQPPRRLRRNLLMAASVLITLMLGGWWLWSAIPAKKSEVASREVKTPKGSQSYLTLPDGTEVWLNANSKIVYDNDFNQSARNVQLIGEAYFKVAKDQDKPFTIQAGGLKVKVLGTVFNLRSYPDEENIETTLVSGSVAITLDDQPGNTIQLKPGEKLSVHNRVSTSPLITRRIVDSLDTPEAPLLLLSKIRVDPLDSTLLDAAWKEGKLVFDGEEFGKVASKLEKWYNITVIVENENLYNTSFTGVFGKKSLVKVLNALQATGKLTYRQENDTVYVH</sequence>
<dbReference type="InterPro" id="IPR032508">
    <property type="entry name" value="FecR_C"/>
</dbReference>
<evidence type="ECO:0000259" key="1">
    <source>
        <dbReference type="Pfam" id="PF04773"/>
    </source>
</evidence>
<dbReference type="InterPro" id="IPR006860">
    <property type="entry name" value="FecR"/>
</dbReference>
<gene>
    <name evidence="3" type="ORF">SAMN04488055_0343</name>
</gene>
<dbReference type="FunFam" id="2.60.120.1440:FF:000001">
    <property type="entry name" value="Putative anti-sigma factor"/>
    <property type="match status" value="1"/>
</dbReference>
<dbReference type="GO" id="GO:0016989">
    <property type="term" value="F:sigma factor antagonist activity"/>
    <property type="evidence" value="ECO:0007669"/>
    <property type="project" value="TreeGrafter"/>
</dbReference>
<accession>A0A1N6D6B9</accession>
<dbReference type="EMBL" id="FSRA01000001">
    <property type="protein sequence ID" value="SIN66315.1"/>
    <property type="molecule type" value="Genomic_DNA"/>
</dbReference>
<dbReference type="InterPro" id="IPR012373">
    <property type="entry name" value="Ferrdict_sens_TM"/>
</dbReference>
<dbReference type="Pfam" id="PF04773">
    <property type="entry name" value="FecR"/>
    <property type="match status" value="1"/>
</dbReference>
<proteinExistence type="predicted"/>
<dbReference type="PANTHER" id="PTHR30273">
    <property type="entry name" value="PERIPLASMIC SIGNAL SENSOR AND SIGMA FACTOR ACTIVATOR FECR-RELATED"/>
    <property type="match status" value="1"/>
</dbReference>